<dbReference type="AlphaFoldDB" id="A0A8D3DKN1"/>
<name>A0A8D3DKN1_SCOMX</name>
<accession>A0A8D3DKN1</accession>
<reference evidence="1" key="1">
    <citation type="submission" date="2023-05" db="EMBL/GenBank/DDBJ databases">
        <title>High-quality long-read genome of Scophthalmus maximus.</title>
        <authorList>
            <person name="Lien S."/>
            <person name="Martinez P."/>
        </authorList>
    </citation>
    <scope>NUCLEOTIDE SEQUENCE [LARGE SCALE GENOMIC DNA]</scope>
</reference>
<sequence>EEELEKHCTQLFFSTPGPFLTPDLSIRRLLTRDSFTPIRGMLRWEIDFFQSLVPLPLNNNSVFCNCAL</sequence>
<organism evidence="1 2">
    <name type="scientific">Scophthalmus maximus</name>
    <name type="common">Turbot</name>
    <name type="synonym">Psetta maxima</name>
    <dbReference type="NCBI Taxonomy" id="52904"/>
    <lineage>
        <taxon>Eukaryota</taxon>
        <taxon>Metazoa</taxon>
        <taxon>Chordata</taxon>
        <taxon>Craniata</taxon>
        <taxon>Vertebrata</taxon>
        <taxon>Euteleostomi</taxon>
        <taxon>Actinopterygii</taxon>
        <taxon>Neopterygii</taxon>
        <taxon>Teleostei</taxon>
        <taxon>Neoteleostei</taxon>
        <taxon>Acanthomorphata</taxon>
        <taxon>Carangaria</taxon>
        <taxon>Pleuronectiformes</taxon>
        <taxon>Pleuronectoidei</taxon>
        <taxon>Scophthalmidae</taxon>
        <taxon>Scophthalmus</taxon>
    </lineage>
</organism>
<dbReference type="Ensembl" id="ENSSMAT00000057110.1">
    <property type="protein sequence ID" value="ENSSMAP00000060090.1"/>
    <property type="gene ID" value="ENSSMAG00000033439.1"/>
</dbReference>
<evidence type="ECO:0000313" key="1">
    <source>
        <dbReference type="Ensembl" id="ENSSMAP00000060090.1"/>
    </source>
</evidence>
<dbReference type="Proteomes" id="UP000694558">
    <property type="component" value="Chromosome 19"/>
</dbReference>
<reference evidence="1" key="2">
    <citation type="submission" date="2025-08" db="UniProtKB">
        <authorList>
            <consortium name="Ensembl"/>
        </authorList>
    </citation>
    <scope>IDENTIFICATION</scope>
</reference>
<evidence type="ECO:0000313" key="2">
    <source>
        <dbReference type="Proteomes" id="UP000694558"/>
    </source>
</evidence>
<protein>
    <submittedName>
        <fullName evidence="1">Uncharacterized protein</fullName>
    </submittedName>
</protein>
<proteinExistence type="predicted"/>